<dbReference type="AlphaFoldDB" id="C4Y320"/>
<dbReference type="OMA" id="LCTIHMG"/>
<dbReference type="GeneID" id="8497872"/>
<dbReference type="GO" id="GO:0008574">
    <property type="term" value="F:plus-end-directed microtubule motor activity"/>
    <property type="evidence" value="ECO:0007669"/>
    <property type="project" value="EnsemblFungi"/>
</dbReference>
<dbReference type="GO" id="GO:0008270">
    <property type="term" value="F:zinc ion binding"/>
    <property type="evidence" value="ECO:0007669"/>
    <property type="project" value="UniProtKB-KW"/>
</dbReference>
<feature type="domain" description="Kinesin motor" evidence="8">
    <location>
        <begin position="141"/>
        <end position="470"/>
    </location>
</feature>
<dbReference type="GO" id="GO:0005816">
    <property type="term" value="C:spindle pole body"/>
    <property type="evidence" value="ECO:0007669"/>
    <property type="project" value="EnsemblFungi"/>
</dbReference>
<protein>
    <recommendedName>
        <fullName evidence="12">Kinesin motor domain-containing protein</fullName>
    </recommendedName>
</protein>
<dbReference type="GO" id="GO:0007026">
    <property type="term" value="P:negative regulation of microtubule depolymerization"/>
    <property type="evidence" value="ECO:0007669"/>
    <property type="project" value="EnsemblFungi"/>
</dbReference>
<feature type="domain" description="SWIM-type" evidence="9">
    <location>
        <begin position="21"/>
        <end position="56"/>
    </location>
</feature>
<dbReference type="InterPro" id="IPR036961">
    <property type="entry name" value="Kinesin_motor_dom_sf"/>
</dbReference>
<dbReference type="OrthoDB" id="3176171at2759"/>
<evidence type="ECO:0000313" key="10">
    <source>
        <dbReference type="EMBL" id="EEQ38807.1"/>
    </source>
</evidence>
<keyword evidence="2 6" id="KW-0175">Coiled coil</keyword>
<feature type="region of interest" description="Disordered" evidence="7">
    <location>
        <begin position="64"/>
        <end position="137"/>
    </location>
</feature>
<keyword evidence="5" id="KW-0863">Zinc-finger</keyword>
<dbReference type="InterPro" id="IPR027640">
    <property type="entry name" value="Kinesin-like_fam"/>
</dbReference>
<dbReference type="KEGG" id="clu:CLUG_02933"/>
<dbReference type="GO" id="GO:1903754">
    <property type="term" value="C:cortical microtubule plus-end"/>
    <property type="evidence" value="ECO:0007669"/>
    <property type="project" value="EnsemblFungi"/>
</dbReference>
<dbReference type="PANTHER" id="PTHR47968:SF36">
    <property type="entry name" value="KINESIN HEAVY CHAIN ISOFORM X1"/>
    <property type="match status" value="1"/>
</dbReference>
<gene>
    <name evidence="10" type="ORF">CLUG_02933</name>
</gene>
<sequence length="708" mass="79708">MPKHLKTQSRSRFERTAYEMYTCGVRVFCSCSGLITCVLPLSERCKHIFSYRLDTLFHTCQKTKKGPFPMRPSSSLSGGPPARSSSQLSKRSSFSDLKRPVSARGRPQSPRTMPMSRSRPGSSMGSRPSTPSFRAEPYTGTITVSIRPNPHSDTAHSKNWWIEHDTNTISNIADQSSFCFDNVFPASTELTNREVYMRSCSHIVKSFLHEGYNSTLFAYGMTGSGKTYSMRGEDHDPGFVRLAIDEIFDRISSDSSKQYELSASYLEIYNEKIVDLLSNSLSAPSDLKIRDDPDYGTKIVGASSPVILSKEHLLSLIRTGDTKRKTSATDYNARSSRSHAILQLRLHIVDLVAQTDSHCTLSLCDLAGSERATSSLERRKEGAFINKSLLALSTVINKLSLLSTSPSASMEHIPYRDSKLTRLLQPALSGSSLVSILCTIHLGSNQAAVNQQFITETYNTLRFAARAKDIVITVKTNKKQALTDTETQRLLDELRQTVETQKNEIQMLKLTPRNESSASDVETAGLRAEISVLNEKLEHLTRLNDLQKTETILLRNDTLNDILGVDTDKVSSQMMMSNLEEFYKRVNYEMEEYKSYISHLEEQLRLARQQSSIVGDTSRRGLSDKHIEAMLKEQEEEIWQLKETIKDKDRIIYGLTKTSKLRRLVESNTVSEHSKRPGLGPNLMSPREKENVFSEIKTFNLSPKRSSS</sequence>
<dbReference type="PANTHER" id="PTHR47968">
    <property type="entry name" value="CENTROMERE PROTEIN E"/>
    <property type="match status" value="1"/>
</dbReference>
<dbReference type="FunCoup" id="C4Y320">
    <property type="interactions" value="46"/>
</dbReference>
<keyword evidence="4" id="KW-0067">ATP-binding</keyword>
<dbReference type="SUPFAM" id="SSF52540">
    <property type="entry name" value="P-loop containing nucleoside triphosphate hydrolases"/>
    <property type="match status" value="1"/>
</dbReference>
<keyword evidence="5" id="KW-0862">Zinc</keyword>
<evidence type="ECO:0000256" key="5">
    <source>
        <dbReference type="PROSITE-ProRule" id="PRU00325"/>
    </source>
</evidence>
<evidence type="ECO:0000256" key="3">
    <source>
        <dbReference type="ARBA" id="ARBA00023175"/>
    </source>
</evidence>
<feature type="region of interest" description="Disordered" evidence="7">
    <location>
        <begin position="666"/>
        <end position="689"/>
    </location>
</feature>
<comment type="similarity">
    <text evidence="4">Belongs to the TRAFAC class myosin-kinesin ATPase superfamily. Kinesin family.</text>
</comment>
<dbReference type="InterPro" id="IPR027417">
    <property type="entry name" value="P-loop_NTPase"/>
</dbReference>
<dbReference type="HOGENOM" id="CLU_001485_24_1_1"/>
<dbReference type="PROSITE" id="PS50966">
    <property type="entry name" value="ZF_SWIM"/>
    <property type="match status" value="1"/>
</dbReference>
<keyword evidence="1" id="KW-0493">Microtubule</keyword>
<feature type="compositionally biased region" description="Low complexity" evidence="7">
    <location>
        <begin position="109"/>
        <end position="132"/>
    </location>
</feature>
<dbReference type="GO" id="GO:0005524">
    <property type="term" value="F:ATP binding"/>
    <property type="evidence" value="ECO:0007669"/>
    <property type="project" value="UniProtKB-UniRule"/>
</dbReference>
<dbReference type="GO" id="GO:0030473">
    <property type="term" value="P:nuclear migration along microtubule"/>
    <property type="evidence" value="ECO:0007669"/>
    <property type="project" value="EnsemblFungi"/>
</dbReference>
<dbReference type="Pfam" id="PF00225">
    <property type="entry name" value="Kinesin"/>
    <property type="match status" value="1"/>
</dbReference>
<evidence type="ECO:0000256" key="2">
    <source>
        <dbReference type="ARBA" id="ARBA00023054"/>
    </source>
</evidence>
<dbReference type="InterPro" id="IPR001752">
    <property type="entry name" value="Kinesin_motor_dom"/>
</dbReference>
<dbReference type="InParanoid" id="C4Y320"/>
<accession>C4Y320</accession>
<organism evidence="10 11">
    <name type="scientific">Clavispora lusitaniae (strain ATCC 42720)</name>
    <name type="common">Yeast</name>
    <name type="synonym">Candida lusitaniae</name>
    <dbReference type="NCBI Taxonomy" id="306902"/>
    <lineage>
        <taxon>Eukaryota</taxon>
        <taxon>Fungi</taxon>
        <taxon>Dikarya</taxon>
        <taxon>Ascomycota</taxon>
        <taxon>Saccharomycotina</taxon>
        <taxon>Pichiomycetes</taxon>
        <taxon>Metschnikowiaceae</taxon>
        <taxon>Clavispora</taxon>
    </lineage>
</organism>
<keyword evidence="3 4" id="KW-0505">Motor protein</keyword>
<evidence type="ECO:0008006" key="12">
    <source>
        <dbReference type="Google" id="ProtNLM"/>
    </source>
</evidence>
<evidence type="ECO:0000256" key="6">
    <source>
        <dbReference type="SAM" id="Coils"/>
    </source>
</evidence>
<feature type="compositionally biased region" description="Low complexity" evidence="7">
    <location>
        <begin position="84"/>
        <end position="95"/>
    </location>
</feature>
<evidence type="ECO:0000313" key="11">
    <source>
        <dbReference type="Proteomes" id="UP000007703"/>
    </source>
</evidence>
<feature type="binding site" evidence="4">
    <location>
        <begin position="220"/>
        <end position="227"/>
    </location>
    <ligand>
        <name>ATP</name>
        <dbReference type="ChEBI" id="CHEBI:30616"/>
    </ligand>
</feature>
<evidence type="ECO:0000256" key="1">
    <source>
        <dbReference type="ARBA" id="ARBA00022701"/>
    </source>
</evidence>
<dbReference type="Gene3D" id="3.40.850.10">
    <property type="entry name" value="Kinesin motor domain"/>
    <property type="match status" value="1"/>
</dbReference>
<feature type="coiled-coil region" evidence="6">
    <location>
        <begin position="590"/>
        <end position="651"/>
    </location>
</feature>
<dbReference type="GO" id="GO:0046785">
    <property type="term" value="P:microtubule polymerization"/>
    <property type="evidence" value="ECO:0007669"/>
    <property type="project" value="EnsemblFungi"/>
</dbReference>
<name>C4Y320_CLAL4</name>
<keyword evidence="4" id="KW-0547">Nucleotide-binding</keyword>
<reference evidence="10 11" key="1">
    <citation type="journal article" date="2009" name="Nature">
        <title>Evolution of pathogenicity and sexual reproduction in eight Candida genomes.</title>
        <authorList>
            <person name="Butler G."/>
            <person name="Rasmussen M.D."/>
            <person name="Lin M.F."/>
            <person name="Santos M.A."/>
            <person name="Sakthikumar S."/>
            <person name="Munro C.A."/>
            <person name="Rheinbay E."/>
            <person name="Grabherr M."/>
            <person name="Forche A."/>
            <person name="Reedy J.L."/>
            <person name="Agrafioti I."/>
            <person name="Arnaud M.B."/>
            <person name="Bates S."/>
            <person name="Brown A.J."/>
            <person name="Brunke S."/>
            <person name="Costanzo M.C."/>
            <person name="Fitzpatrick D.A."/>
            <person name="de Groot P.W."/>
            <person name="Harris D."/>
            <person name="Hoyer L.L."/>
            <person name="Hube B."/>
            <person name="Klis F.M."/>
            <person name="Kodira C."/>
            <person name="Lennard N."/>
            <person name="Logue M.E."/>
            <person name="Martin R."/>
            <person name="Neiman A.M."/>
            <person name="Nikolaou E."/>
            <person name="Quail M.A."/>
            <person name="Quinn J."/>
            <person name="Santos M.C."/>
            <person name="Schmitzberger F.F."/>
            <person name="Sherlock G."/>
            <person name="Shah P."/>
            <person name="Silverstein K.A."/>
            <person name="Skrzypek M.S."/>
            <person name="Soll D."/>
            <person name="Staggs R."/>
            <person name="Stansfield I."/>
            <person name="Stumpf M.P."/>
            <person name="Sudbery P.E."/>
            <person name="Srikantha T."/>
            <person name="Zeng Q."/>
            <person name="Berman J."/>
            <person name="Berriman M."/>
            <person name="Heitman J."/>
            <person name="Gow N.A."/>
            <person name="Lorenz M.C."/>
            <person name="Birren B.W."/>
            <person name="Kellis M."/>
            <person name="Cuomo C.A."/>
        </authorList>
    </citation>
    <scope>NUCLEOTIDE SEQUENCE [LARGE SCALE GENOMIC DNA]</scope>
    <source>
        <strain evidence="10 11">ATCC 42720</strain>
    </source>
</reference>
<evidence type="ECO:0000259" key="8">
    <source>
        <dbReference type="PROSITE" id="PS50067"/>
    </source>
</evidence>
<keyword evidence="5" id="KW-0479">Metal-binding</keyword>
<dbReference type="Proteomes" id="UP000007703">
    <property type="component" value="Unassembled WGS sequence"/>
</dbReference>
<dbReference type="GO" id="GO:0061863">
    <property type="term" value="F:microtubule plus end polymerase"/>
    <property type="evidence" value="ECO:0007669"/>
    <property type="project" value="EnsemblFungi"/>
</dbReference>
<evidence type="ECO:0000259" key="9">
    <source>
        <dbReference type="PROSITE" id="PS50966"/>
    </source>
</evidence>
<dbReference type="GO" id="GO:0008017">
    <property type="term" value="F:microtubule binding"/>
    <property type="evidence" value="ECO:0007669"/>
    <property type="project" value="InterPro"/>
</dbReference>
<dbReference type="VEuPathDB" id="FungiDB:CLUG_02933"/>
<proteinExistence type="inferred from homology"/>
<dbReference type="STRING" id="306902.C4Y320"/>
<evidence type="ECO:0000256" key="7">
    <source>
        <dbReference type="SAM" id="MobiDB-lite"/>
    </source>
</evidence>
<dbReference type="EMBL" id="CH408078">
    <property type="protein sequence ID" value="EEQ38807.1"/>
    <property type="molecule type" value="Genomic_DNA"/>
</dbReference>
<dbReference type="InterPro" id="IPR007527">
    <property type="entry name" value="Znf_SWIM"/>
</dbReference>
<dbReference type="PRINTS" id="PR00380">
    <property type="entry name" value="KINESINHEAVY"/>
</dbReference>
<evidence type="ECO:0000256" key="4">
    <source>
        <dbReference type="PROSITE-ProRule" id="PRU00283"/>
    </source>
</evidence>
<dbReference type="PROSITE" id="PS50067">
    <property type="entry name" value="KINESIN_MOTOR_2"/>
    <property type="match status" value="1"/>
</dbReference>
<dbReference type="SMART" id="SM00129">
    <property type="entry name" value="KISc"/>
    <property type="match status" value="1"/>
</dbReference>